<dbReference type="PROSITE" id="PS50059">
    <property type="entry name" value="FKBP_PPIASE"/>
    <property type="match status" value="1"/>
</dbReference>
<gene>
    <name evidence="8" type="ORF">FOF46_11620</name>
</gene>
<evidence type="ECO:0000256" key="2">
    <source>
        <dbReference type="ARBA" id="ARBA00013194"/>
    </source>
</evidence>
<dbReference type="InterPro" id="IPR018247">
    <property type="entry name" value="EF_Hand_1_Ca_BS"/>
</dbReference>
<organism evidence="8 9">
    <name type="scientific">Aquimarina algiphila</name>
    <dbReference type="NCBI Taxonomy" id="2047982"/>
    <lineage>
        <taxon>Bacteria</taxon>
        <taxon>Pseudomonadati</taxon>
        <taxon>Bacteroidota</taxon>
        <taxon>Flavobacteriia</taxon>
        <taxon>Flavobacteriales</taxon>
        <taxon>Flavobacteriaceae</taxon>
        <taxon>Aquimarina</taxon>
    </lineage>
</organism>
<protein>
    <recommendedName>
        <fullName evidence="2 4">peptidylprolyl isomerase</fullName>
        <ecNumber evidence="2 4">5.2.1.8</ecNumber>
    </recommendedName>
</protein>
<evidence type="ECO:0000256" key="6">
    <source>
        <dbReference type="SAM" id="SignalP"/>
    </source>
</evidence>
<evidence type="ECO:0000259" key="7">
    <source>
        <dbReference type="PROSITE" id="PS50059"/>
    </source>
</evidence>
<comment type="caution">
    <text evidence="8">The sequence shown here is derived from an EMBL/GenBank/DDBJ whole genome shotgun (WGS) entry which is preliminary data.</text>
</comment>
<keyword evidence="9" id="KW-1185">Reference proteome</keyword>
<feature type="compositionally biased region" description="Basic and acidic residues" evidence="5">
    <location>
        <begin position="310"/>
        <end position="320"/>
    </location>
</feature>
<dbReference type="Gene3D" id="3.10.50.40">
    <property type="match status" value="1"/>
</dbReference>
<proteinExistence type="predicted"/>
<dbReference type="Proteomes" id="UP000318833">
    <property type="component" value="Unassembled WGS sequence"/>
</dbReference>
<evidence type="ECO:0000256" key="5">
    <source>
        <dbReference type="SAM" id="MobiDB-lite"/>
    </source>
</evidence>
<evidence type="ECO:0000256" key="4">
    <source>
        <dbReference type="PROSITE-ProRule" id="PRU00277"/>
    </source>
</evidence>
<dbReference type="SUPFAM" id="SSF54534">
    <property type="entry name" value="FKBP-like"/>
    <property type="match status" value="1"/>
</dbReference>
<sequence>MNVRKYIFAIVLVVVSLYACKSDDDDEAAAAVPARDRAEQQVTDDAMLQEYLKTHFYKVEDVFINGDTTPEYQIVKLDTIEGANSGEPAIFDSDLLTTKKITSNDVEYNLYILNLNRGEGPQQPSFADSTLVTYKGELLFDDDNGFDSAVTPVWFNQVNLIEGWKEAVVDFKGTLSENFVENSDGTVSATGFGHMVIFIPSGLGYFNTSQPGIPSYSPLIFNIQLYKVNQADHDRDGIPSDLEDLDGDRIVADDNTDGDVSPNYLDTDDDGDGTLTRDEITVTDSNADGIITIDEITFYDDDGDGVSNHLDPDDRDVKNN</sequence>
<dbReference type="PROSITE" id="PS51257">
    <property type="entry name" value="PROKAR_LIPOPROTEIN"/>
    <property type="match status" value="1"/>
</dbReference>
<keyword evidence="6" id="KW-0732">Signal</keyword>
<feature type="domain" description="PPIase FKBP-type" evidence="7">
    <location>
        <begin position="127"/>
        <end position="229"/>
    </location>
</feature>
<evidence type="ECO:0000313" key="9">
    <source>
        <dbReference type="Proteomes" id="UP000318833"/>
    </source>
</evidence>
<dbReference type="RefSeq" id="WP_143916565.1">
    <property type="nucleotide sequence ID" value="NZ_CANLFO010000002.1"/>
</dbReference>
<accession>A0A554VKM9</accession>
<dbReference type="InterPro" id="IPR001179">
    <property type="entry name" value="PPIase_FKBP_dom"/>
</dbReference>
<feature type="signal peptide" evidence="6">
    <location>
        <begin position="1"/>
        <end position="21"/>
    </location>
</feature>
<keyword evidence="4" id="KW-0413">Isomerase</keyword>
<dbReference type="InterPro" id="IPR046357">
    <property type="entry name" value="PPIase_dom_sf"/>
</dbReference>
<feature type="region of interest" description="Disordered" evidence="5">
    <location>
        <begin position="237"/>
        <end position="275"/>
    </location>
</feature>
<evidence type="ECO:0000256" key="1">
    <source>
        <dbReference type="ARBA" id="ARBA00000971"/>
    </source>
</evidence>
<feature type="chain" id="PRO_5021906187" description="peptidylprolyl isomerase" evidence="6">
    <location>
        <begin position="22"/>
        <end position="320"/>
    </location>
</feature>
<reference evidence="8 9" key="1">
    <citation type="submission" date="2019-07" db="EMBL/GenBank/DDBJ databases">
        <title>The draft genome sequence of Aquimarina algiphila M91.</title>
        <authorList>
            <person name="Meng X."/>
        </authorList>
    </citation>
    <scope>NUCLEOTIDE SEQUENCE [LARGE SCALE GENOMIC DNA]</scope>
    <source>
        <strain evidence="8 9">M91</strain>
    </source>
</reference>
<dbReference type="AlphaFoldDB" id="A0A554VKM9"/>
<dbReference type="OrthoDB" id="1424215at2"/>
<dbReference type="EC" id="5.2.1.8" evidence="2 4"/>
<feature type="region of interest" description="Disordered" evidence="5">
    <location>
        <begin position="301"/>
        <end position="320"/>
    </location>
</feature>
<keyword evidence="3 4" id="KW-0697">Rotamase</keyword>
<evidence type="ECO:0000313" key="8">
    <source>
        <dbReference type="EMBL" id="TSE08596.1"/>
    </source>
</evidence>
<dbReference type="EMBL" id="VLNR01000021">
    <property type="protein sequence ID" value="TSE08596.1"/>
    <property type="molecule type" value="Genomic_DNA"/>
</dbReference>
<name>A0A554VKM9_9FLAO</name>
<comment type="catalytic activity">
    <reaction evidence="1 4">
        <text>[protein]-peptidylproline (omega=180) = [protein]-peptidylproline (omega=0)</text>
        <dbReference type="Rhea" id="RHEA:16237"/>
        <dbReference type="Rhea" id="RHEA-COMP:10747"/>
        <dbReference type="Rhea" id="RHEA-COMP:10748"/>
        <dbReference type="ChEBI" id="CHEBI:83833"/>
        <dbReference type="ChEBI" id="CHEBI:83834"/>
        <dbReference type="EC" id="5.2.1.8"/>
    </reaction>
</comment>
<dbReference type="PROSITE" id="PS00018">
    <property type="entry name" value="EF_HAND_1"/>
    <property type="match status" value="1"/>
</dbReference>
<evidence type="ECO:0000256" key="3">
    <source>
        <dbReference type="ARBA" id="ARBA00023110"/>
    </source>
</evidence>
<dbReference type="GO" id="GO:0003755">
    <property type="term" value="F:peptidyl-prolyl cis-trans isomerase activity"/>
    <property type="evidence" value="ECO:0007669"/>
    <property type="project" value="UniProtKB-KW"/>
</dbReference>